<keyword evidence="6 8" id="KW-0238">DNA-binding</keyword>
<dbReference type="NCBIfam" id="TIGR01051">
    <property type="entry name" value="topA_bact"/>
    <property type="match status" value="1"/>
</dbReference>
<dbReference type="InterPro" id="IPR013497">
    <property type="entry name" value="Topo_IA_cen"/>
</dbReference>
<dbReference type="SMART" id="SM00437">
    <property type="entry name" value="TOP1Ac"/>
    <property type="match status" value="1"/>
</dbReference>
<dbReference type="InterPro" id="IPR013826">
    <property type="entry name" value="Topo_IA_cen_sub3"/>
</dbReference>
<dbReference type="Pfam" id="PF13368">
    <property type="entry name" value="Toprim_C_rpt"/>
    <property type="match status" value="4"/>
</dbReference>
<comment type="caution">
    <text evidence="8">Lacks conserved residue(s) required for the propagation of feature annotation.</text>
</comment>
<organism evidence="12 13">
    <name type="scientific">Candidatus Pseudobacter hemicellulosilyticus</name>
    <dbReference type="NCBI Taxonomy" id="3121375"/>
    <lineage>
        <taxon>Bacteria</taxon>
        <taxon>Pseudomonadati</taxon>
        <taxon>Bacteroidota</taxon>
        <taxon>Chitinophagia</taxon>
        <taxon>Chitinophagales</taxon>
        <taxon>Chitinophagaceae</taxon>
        <taxon>Pseudobacter</taxon>
    </lineage>
</organism>
<dbReference type="Proteomes" id="UP001220610">
    <property type="component" value="Chromosome"/>
</dbReference>
<dbReference type="Gene3D" id="1.10.290.10">
    <property type="entry name" value="Topoisomerase I, domain 4"/>
    <property type="match status" value="1"/>
</dbReference>
<dbReference type="InterPro" id="IPR000380">
    <property type="entry name" value="Topo_IA"/>
</dbReference>
<proteinExistence type="inferred from homology"/>
<sequence length="856" mass="97476">MAKNLLIVESPAKAKTIEKILGSDFEVKSCYGHIRDLEKDDMGIDIKNNYQPRYIIPDDKEKVVKDLQTLAKKSDEVWLATDEDREGEAISWHLCEVLGLDPEKTKRIVFHEITKPAIRKAVETPRTVNMNLVNAQQARRVLDRIVGFELSPVLWRKMSMKNNLSAGRVQSVAVRLIAEREREINAFTAVSNFRIEALFTANDLTNKPVTFSAEGKKHANAEGAESFLQSCMGANYTVTDIQVKPARKSPAAPFTTSTMQQEASRKLGYSVSRTMTLAQRLYESGKITYMRTDSVNLSETAMGDIRTQVSNQFGNNYHQPRRYKNKNESAQEAHEAIRPTYMDNLSVEDPDLRRLYELIWKRTMASQMADAELERTIAKIAISTNKEELTASGEVLKFDGFLKVYREDRDEEDINDDEQAEGMLPPLSVQQQLPLKEMKAIERFSRPLPRYTEASLVKKLEELGIGRPSTYAPTISTIQKRGYVERRDKEGIKRAFRIFRLLNDQISKQTEQENTGAEKAKLFPTDLGLVVTDFLKQYFDDIMDYGFTARIEGEFDEVAAGNMKWNRMIDEFYVPFKKDVDNTIENAERIKGERELGVDPESGKKMVARMGRYGPMVQIGDVNDEEKPRFAALKKEQSIETITFDEAQALFQLPRTLGEYEGQEVAVNVGRFGPYVKFGEQFISIPRGEDPLEVSLERAIELINEKQRADAPIAHYEGKGVTKGKGRFGPFIKWNELFINVPKRYDFDNLTQADINELIDAKVKKEANRFIQQWPEEKIALENGRWGPFIRFGKKMLKLGRKSDDSKFTAEEAATLPLEDVKKMIESQVPNAFAKATKKAAPKKAAAKKATPKKKK</sequence>
<feature type="site" description="Interaction with DNA" evidence="8">
    <location>
        <position position="291"/>
    </location>
</feature>
<dbReference type="Gene3D" id="3.40.50.140">
    <property type="match status" value="1"/>
</dbReference>
<keyword evidence="5 8" id="KW-0799">Topoisomerase</keyword>
<dbReference type="InterPro" id="IPR025589">
    <property type="entry name" value="Toprim_C_rpt"/>
</dbReference>
<dbReference type="HAMAP" id="MF_00952">
    <property type="entry name" value="Topoisom_1_prok"/>
    <property type="match status" value="1"/>
</dbReference>
<evidence type="ECO:0000256" key="1">
    <source>
        <dbReference type="ARBA" id="ARBA00000213"/>
    </source>
</evidence>
<evidence type="ECO:0000256" key="5">
    <source>
        <dbReference type="ARBA" id="ARBA00023029"/>
    </source>
</evidence>
<feature type="region of interest" description="Disordered" evidence="9">
    <location>
        <begin position="312"/>
        <end position="333"/>
    </location>
</feature>
<dbReference type="GO" id="GO:0003677">
    <property type="term" value="F:DNA binding"/>
    <property type="evidence" value="ECO:0007669"/>
    <property type="project" value="UniProtKB-KW"/>
</dbReference>
<evidence type="ECO:0000313" key="13">
    <source>
        <dbReference type="Proteomes" id="UP001220610"/>
    </source>
</evidence>
<dbReference type="InterPro" id="IPR023405">
    <property type="entry name" value="Topo_IA_core_domain"/>
</dbReference>
<dbReference type="PRINTS" id="PR00417">
    <property type="entry name" value="PRTPISMRASEI"/>
</dbReference>
<accession>A0AAJ5WRK4</accession>
<dbReference type="InterPro" id="IPR028612">
    <property type="entry name" value="Topoisom_1_IA"/>
</dbReference>
<protein>
    <recommendedName>
        <fullName evidence="8">DNA topoisomerase 1</fullName>
        <ecNumber evidence="8">5.6.2.1</ecNumber>
    </recommendedName>
    <alternativeName>
        <fullName evidence="8">DNA topoisomerase I</fullName>
    </alternativeName>
</protein>
<feature type="site" description="Interaction with DNA" evidence="8">
    <location>
        <position position="33"/>
    </location>
</feature>
<dbReference type="EMBL" id="CP119311">
    <property type="protein sequence ID" value="WEK34408.1"/>
    <property type="molecule type" value="Genomic_DNA"/>
</dbReference>
<dbReference type="PANTHER" id="PTHR42785:SF1">
    <property type="entry name" value="DNA TOPOISOMERASE"/>
    <property type="match status" value="1"/>
</dbReference>
<dbReference type="InterPro" id="IPR003602">
    <property type="entry name" value="Topo_IA_DNA-bd_dom"/>
</dbReference>
<dbReference type="PROSITE" id="PS00396">
    <property type="entry name" value="TOPO_IA_1"/>
    <property type="match status" value="1"/>
</dbReference>
<feature type="site" description="Interaction with DNA" evidence="8">
    <location>
        <position position="143"/>
    </location>
</feature>
<evidence type="ECO:0000256" key="7">
    <source>
        <dbReference type="ARBA" id="ARBA00023235"/>
    </source>
</evidence>
<feature type="site" description="Interaction with DNA" evidence="8">
    <location>
        <position position="140"/>
    </location>
</feature>
<feature type="site" description="Interaction with DNA" evidence="8">
    <location>
        <position position="481"/>
    </location>
</feature>
<evidence type="ECO:0000259" key="10">
    <source>
        <dbReference type="PROSITE" id="PS50880"/>
    </source>
</evidence>
<name>A0AAJ5WRK4_9BACT</name>
<dbReference type="InterPro" id="IPR005733">
    <property type="entry name" value="TopoI_bac-type"/>
</dbReference>
<dbReference type="PROSITE" id="PS52039">
    <property type="entry name" value="TOPO_IA_2"/>
    <property type="match status" value="1"/>
</dbReference>
<feature type="active site" description="O-(5'-phospho-DNA)-tyrosine intermediate" evidence="8">
    <location>
        <position position="289"/>
    </location>
</feature>
<feature type="domain" description="Toprim" evidence="10">
    <location>
        <begin position="3"/>
        <end position="113"/>
    </location>
</feature>
<dbReference type="SMART" id="SM00493">
    <property type="entry name" value="TOPRIM"/>
    <property type="match status" value="1"/>
</dbReference>
<dbReference type="SUPFAM" id="SSF56712">
    <property type="entry name" value="Prokaryotic type I DNA topoisomerase"/>
    <property type="match status" value="1"/>
</dbReference>
<dbReference type="PANTHER" id="PTHR42785">
    <property type="entry name" value="DNA TOPOISOMERASE, TYPE IA, CORE"/>
    <property type="match status" value="1"/>
</dbReference>
<evidence type="ECO:0000256" key="2">
    <source>
        <dbReference type="ARBA" id="ARBA00009446"/>
    </source>
</evidence>
<comment type="subunit">
    <text evidence="8">Monomer.</text>
</comment>
<dbReference type="InterPro" id="IPR013824">
    <property type="entry name" value="Topo_IA_cen_sub1"/>
</dbReference>
<dbReference type="InterPro" id="IPR013825">
    <property type="entry name" value="Topo_IA_cen_sub2"/>
</dbReference>
<comment type="catalytic activity">
    <reaction evidence="1 8">
        <text>ATP-independent breakage of single-stranded DNA, followed by passage and rejoining.</text>
        <dbReference type="EC" id="5.6.2.1"/>
    </reaction>
</comment>
<dbReference type="Pfam" id="PF01131">
    <property type="entry name" value="Topoisom_bac"/>
    <property type="match status" value="1"/>
</dbReference>
<dbReference type="Gene3D" id="2.70.20.10">
    <property type="entry name" value="Topoisomerase I, domain 3"/>
    <property type="match status" value="1"/>
</dbReference>
<dbReference type="InterPro" id="IPR003601">
    <property type="entry name" value="Topo_IA_2"/>
</dbReference>
<reference evidence="12" key="1">
    <citation type="submission" date="2023-03" db="EMBL/GenBank/DDBJ databases">
        <title>Andean soil-derived lignocellulolytic bacterial consortium as a source of novel taxa and putative plastic-active enzymes.</title>
        <authorList>
            <person name="Diaz-Garcia L."/>
            <person name="Chuvochina M."/>
            <person name="Feuerriegel G."/>
            <person name="Bunk B."/>
            <person name="Sproer C."/>
            <person name="Streit W.R."/>
            <person name="Rodriguez L.M."/>
            <person name="Overmann J."/>
            <person name="Jimenez D.J."/>
        </authorList>
    </citation>
    <scope>NUCLEOTIDE SEQUENCE</scope>
    <source>
        <strain evidence="12">MAG 7</strain>
    </source>
</reference>
<evidence type="ECO:0000313" key="12">
    <source>
        <dbReference type="EMBL" id="WEK34408.1"/>
    </source>
</evidence>
<dbReference type="GO" id="GO:0046872">
    <property type="term" value="F:metal ion binding"/>
    <property type="evidence" value="ECO:0007669"/>
    <property type="project" value="UniProtKB-KW"/>
</dbReference>
<dbReference type="EC" id="5.6.2.1" evidence="8"/>
<dbReference type="GO" id="GO:0006265">
    <property type="term" value="P:DNA topological change"/>
    <property type="evidence" value="ECO:0007669"/>
    <property type="project" value="UniProtKB-UniRule"/>
</dbReference>
<gene>
    <name evidence="8 12" type="primary">topA</name>
    <name evidence="12" type="ORF">P0Y53_18125</name>
</gene>
<dbReference type="CDD" id="cd03363">
    <property type="entry name" value="TOPRIM_TopoIA_TopoI"/>
    <property type="match status" value="1"/>
</dbReference>
<dbReference type="GO" id="GO:0003917">
    <property type="term" value="F:DNA topoisomerase type I (single strand cut, ATP-independent) activity"/>
    <property type="evidence" value="ECO:0007669"/>
    <property type="project" value="UniProtKB-UniRule"/>
</dbReference>
<evidence type="ECO:0000256" key="3">
    <source>
        <dbReference type="ARBA" id="ARBA00022723"/>
    </source>
</evidence>
<feature type="site" description="Interaction with DNA" evidence="8">
    <location>
        <position position="139"/>
    </location>
</feature>
<dbReference type="Pfam" id="PF01751">
    <property type="entry name" value="Toprim"/>
    <property type="match status" value="1"/>
</dbReference>
<dbReference type="InterPro" id="IPR023406">
    <property type="entry name" value="Topo_IA_AS"/>
</dbReference>
<dbReference type="SMART" id="SM00436">
    <property type="entry name" value="TOP1Bc"/>
    <property type="match status" value="1"/>
</dbReference>
<dbReference type="PROSITE" id="PS50880">
    <property type="entry name" value="TOPRIM"/>
    <property type="match status" value="1"/>
</dbReference>
<evidence type="ECO:0000256" key="6">
    <source>
        <dbReference type="ARBA" id="ARBA00023125"/>
    </source>
</evidence>
<keyword evidence="4" id="KW-0460">Magnesium</keyword>
<feature type="region of interest" description="Disordered" evidence="9">
    <location>
        <begin position="836"/>
        <end position="856"/>
    </location>
</feature>
<feature type="domain" description="Topo IA-type catalytic" evidence="11">
    <location>
        <begin position="129"/>
        <end position="580"/>
    </location>
</feature>
<evidence type="ECO:0000256" key="8">
    <source>
        <dbReference type="HAMAP-Rule" id="MF_00952"/>
    </source>
</evidence>
<feature type="region of interest" description="Interaction with DNA" evidence="8">
    <location>
        <begin position="165"/>
        <end position="170"/>
    </location>
</feature>
<keyword evidence="7 8" id="KW-0413">Isomerase</keyword>
<evidence type="ECO:0000256" key="4">
    <source>
        <dbReference type="ARBA" id="ARBA00022842"/>
    </source>
</evidence>
<evidence type="ECO:0000259" key="11">
    <source>
        <dbReference type="PROSITE" id="PS52039"/>
    </source>
</evidence>
<dbReference type="Gene3D" id="1.10.460.10">
    <property type="entry name" value="Topoisomerase I, domain 2"/>
    <property type="match status" value="1"/>
</dbReference>
<keyword evidence="3" id="KW-0479">Metal-binding</keyword>
<evidence type="ECO:0000256" key="9">
    <source>
        <dbReference type="SAM" id="MobiDB-lite"/>
    </source>
</evidence>
<comment type="function">
    <text evidence="8">Releases the supercoiling and torsional tension of DNA, which is introduced during the DNA replication and transcription, by transiently cleaving and rejoining one strand of the DNA duplex. Introduces a single-strand break via transesterification at a target site in duplex DNA. The scissile phosphodiester is attacked by the catalytic tyrosine of the enzyme, resulting in the formation of a DNA-(5'-phosphotyrosyl)-enzyme intermediate and the expulsion of a 3'-OH DNA strand. The free DNA strand then undergoes passage around the unbroken strand, thus removing DNA supercoils. Finally, in the religation step, the DNA 3'-OH attacks the covalent intermediate to expel the active-site tyrosine and restore the DNA phosphodiester backbone.</text>
</comment>
<dbReference type="InterPro" id="IPR006171">
    <property type="entry name" value="TOPRIM_dom"/>
</dbReference>
<feature type="site" description="Interaction with DNA" evidence="8">
    <location>
        <position position="155"/>
    </location>
</feature>
<dbReference type="CDD" id="cd00186">
    <property type="entry name" value="TOP1Ac"/>
    <property type="match status" value="1"/>
</dbReference>
<comment type="similarity">
    <text evidence="2 8">Belongs to the type IA topoisomerase family.</text>
</comment>
<dbReference type="AlphaFoldDB" id="A0AAJ5WRK4"/>
<dbReference type="InterPro" id="IPR034149">
    <property type="entry name" value="TOPRIM_TopoI"/>
</dbReference>